<proteinExistence type="predicted"/>
<dbReference type="EMBL" id="JAEHOD010000020">
    <property type="protein sequence ID" value="KAG2447892.1"/>
    <property type="molecule type" value="Genomic_DNA"/>
</dbReference>
<dbReference type="PANTHER" id="PTHR45691:SF6">
    <property type="entry name" value="PROTEIN DIAPHANOUS"/>
    <property type="match status" value="1"/>
</dbReference>
<evidence type="ECO:0000313" key="3">
    <source>
        <dbReference type="EMBL" id="KAG2447892.1"/>
    </source>
</evidence>
<evidence type="ECO:0000313" key="4">
    <source>
        <dbReference type="Proteomes" id="UP000613740"/>
    </source>
</evidence>
<comment type="caution">
    <text evidence="3">The sequence shown here is derived from an EMBL/GenBank/DDBJ whole genome shotgun (WGS) entry which is preliminary data.</text>
</comment>
<evidence type="ECO:0000256" key="2">
    <source>
        <dbReference type="SAM" id="SignalP"/>
    </source>
</evidence>
<feature type="compositionally biased region" description="Polar residues" evidence="1">
    <location>
        <begin position="384"/>
        <end position="394"/>
    </location>
</feature>
<accession>A0A836B550</accession>
<reference evidence="3" key="1">
    <citation type="journal article" date="2020" name="bioRxiv">
        <title>Comparative genomics of Chlamydomonas.</title>
        <authorList>
            <person name="Craig R.J."/>
            <person name="Hasan A.R."/>
            <person name="Ness R.W."/>
            <person name="Keightley P.D."/>
        </authorList>
    </citation>
    <scope>NUCLEOTIDE SEQUENCE</scope>
    <source>
        <strain evidence="3">CCAP 11/173</strain>
    </source>
</reference>
<feature type="chain" id="PRO_5033059208" description="Pherophorin domain-containing protein" evidence="2">
    <location>
        <begin position="22"/>
        <end position="394"/>
    </location>
</feature>
<sequence>MGHKRFLLLACALVLLKSCSGILYDPCTPLTPIARGDPFVVGLALIPAVNATLLANLSASYGGMCNSSFQDYLVSKYNALIAIYNARVDRLQVLRMPYPDIIFNMVNATPPTMALAAFRANVTSPAAYIASGDTAVTYGAGFVVSLALLPRFDKGILQYLQWYDQTCNECGGKNGALCIHSTQAGINACSTPLDNCTCTVNGATNTSCSLDDARFDVCSTSINMAWMGTDRNQAVMRTGPQVQRLNAYSITSLFNAARNKFYDLKNFVYENVQSSWGAVASDAQSQYVDFEGGLSQYTRSPPPPPPSPPPAPPSPPAPPGPTPPAPPPAPSPPPSPPPSPHPPSPPPPGTPVVVVAASVETEAIPDTTATDAAAAAPADSESTGTTPASETPAT</sequence>
<name>A0A836B550_9CHLO</name>
<organism evidence="3 4">
    <name type="scientific">Chlamydomonas schloesseri</name>
    <dbReference type="NCBI Taxonomy" id="2026947"/>
    <lineage>
        <taxon>Eukaryota</taxon>
        <taxon>Viridiplantae</taxon>
        <taxon>Chlorophyta</taxon>
        <taxon>core chlorophytes</taxon>
        <taxon>Chlorophyceae</taxon>
        <taxon>CS clade</taxon>
        <taxon>Chlamydomonadales</taxon>
        <taxon>Chlamydomonadaceae</taxon>
        <taxon>Chlamydomonas</taxon>
    </lineage>
</organism>
<dbReference type="GO" id="GO:0005884">
    <property type="term" value="C:actin filament"/>
    <property type="evidence" value="ECO:0007669"/>
    <property type="project" value="TreeGrafter"/>
</dbReference>
<feature type="compositionally biased region" description="Low complexity" evidence="1">
    <location>
        <begin position="351"/>
        <end position="383"/>
    </location>
</feature>
<dbReference type="PRINTS" id="PR01217">
    <property type="entry name" value="PRICHEXTENSN"/>
</dbReference>
<feature type="compositionally biased region" description="Pro residues" evidence="1">
    <location>
        <begin position="300"/>
        <end position="350"/>
    </location>
</feature>
<keyword evidence="2" id="KW-0732">Signal</keyword>
<feature type="signal peptide" evidence="2">
    <location>
        <begin position="1"/>
        <end position="21"/>
    </location>
</feature>
<dbReference type="AlphaFoldDB" id="A0A836B550"/>
<feature type="region of interest" description="Disordered" evidence="1">
    <location>
        <begin position="293"/>
        <end position="394"/>
    </location>
</feature>
<gene>
    <name evidence="3" type="ORF">HYH02_007346</name>
</gene>
<evidence type="ECO:0008006" key="5">
    <source>
        <dbReference type="Google" id="ProtNLM"/>
    </source>
</evidence>
<dbReference type="Proteomes" id="UP000613740">
    <property type="component" value="Unassembled WGS sequence"/>
</dbReference>
<protein>
    <recommendedName>
        <fullName evidence="5">Pherophorin domain-containing protein</fullName>
    </recommendedName>
</protein>
<dbReference type="InterPro" id="IPR051412">
    <property type="entry name" value="Formin_Homology_Diaphanous_sf"/>
</dbReference>
<dbReference type="PANTHER" id="PTHR45691">
    <property type="entry name" value="PROTEIN DIAPHANOUS"/>
    <property type="match status" value="1"/>
</dbReference>
<dbReference type="OrthoDB" id="1885051at2759"/>
<keyword evidence="4" id="KW-1185">Reference proteome</keyword>
<dbReference type="GO" id="GO:0030041">
    <property type="term" value="P:actin filament polymerization"/>
    <property type="evidence" value="ECO:0007669"/>
    <property type="project" value="TreeGrafter"/>
</dbReference>
<evidence type="ECO:0000256" key="1">
    <source>
        <dbReference type="SAM" id="MobiDB-lite"/>
    </source>
</evidence>